<evidence type="ECO:0000313" key="2">
    <source>
        <dbReference type="EMBL" id="AXA37949.1"/>
    </source>
</evidence>
<evidence type="ECO:0000256" key="1">
    <source>
        <dbReference type="SAM" id="MobiDB-lite"/>
    </source>
</evidence>
<proteinExistence type="predicted"/>
<gene>
    <name evidence="2" type="ORF">DLJ82_0332</name>
</gene>
<organism evidence="2 3">
    <name type="scientific">Rhizobium leguminosarum</name>
    <dbReference type="NCBI Taxonomy" id="384"/>
    <lineage>
        <taxon>Bacteria</taxon>
        <taxon>Pseudomonadati</taxon>
        <taxon>Pseudomonadota</taxon>
        <taxon>Alphaproteobacteria</taxon>
        <taxon>Hyphomicrobiales</taxon>
        <taxon>Rhizobiaceae</taxon>
        <taxon>Rhizobium/Agrobacterium group</taxon>
        <taxon>Rhizobium</taxon>
    </lineage>
</organism>
<feature type="region of interest" description="Disordered" evidence="1">
    <location>
        <begin position="374"/>
        <end position="395"/>
    </location>
</feature>
<evidence type="ECO:0000313" key="3">
    <source>
        <dbReference type="Proteomes" id="UP000251166"/>
    </source>
</evidence>
<dbReference type="EMBL" id="CP030760">
    <property type="protein sequence ID" value="AXA37949.1"/>
    <property type="molecule type" value="Genomic_DNA"/>
</dbReference>
<name>A0A2Z4YAH9_RHILE</name>
<dbReference type="Proteomes" id="UP000251166">
    <property type="component" value="Chromosome"/>
</dbReference>
<sequence length="419" mass="47878">MRQTGIARIEALLDGTDGPIGPGEADRFAIGVIQDLLRCWYPSIEPIKEYLPKGRQLRQPAPLFLRGSQKGQDVYGEYTDRTVGLVRGFQRKWNTRDNTPWPLNTDGSVDKLTLQSMLLFPANLSPFVTPGYFIFSGEKTFNHLLKTLVLIGSQECACRFETTNRNQDFAGLSLGIIHWAQKPGRLAEPIKYFYQKEPDELAKLFGAKPGAEYENIEKVIAHLEKAGAALYSDKDPPPAGRKKGDSIDRDLEFARPDPGKINWYQCFQSMLNSRLFQQLMFDFAVAVIWRMYDEQSPNYPNGFPSIPGQGLLQWGGDKIKSEKGVIFTLDLVNQHGGKPKAWYAEITKKNPEISEADLLDEFKKRAKSFWIKKNPAENKKTEKQKQVEKQNSEADERRRNFILSTWYTSWDDEFKPELP</sequence>
<dbReference type="AlphaFoldDB" id="A0A2Z4YAH9"/>
<accession>A0A2Z4YAH9</accession>
<dbReference type="RefSeq" id="WP_162710267.1">
    <property type="nucleotide sequence ID" value="NZ_CP030760.1"/>
</dbReference>
<reference evidence="2 3" key="1">
    <citation type="submission" date="2018-07" db="EMBL/GenBank/DDBJ databases">
        <title>Rhizobium leguminosarum strain:ATCC 14479 Genome sequencing and assembly.</title>
        <authorList>
            <person name="Chakraborty R."/>
        </authorList>
    </citation>
    <scope>NUCLEOTIDE SEQUENCE [LARGE SCALE GENOMIC DNA]</scope>
    <source>
        <strain evidence="2 3">ATCC 14479</strain>
    </source>
</reference>
<protein>
    <submittedName>
        <fullName evidence="2">Uncharacterized protein</fullName>
    </submittedName>
</protein>